<dbReference type="Proteomes" id="UP001271249">
    <property type="component" value="Unassembled WGS sequence"/>
</dbReference>
<sequence>MNYIPPSAGNLGIALLIACWSSAAYGAAQCSKTSYGEARTLMTSRLLGTGYSRTQTSFLMRNADLRISQLRSPALNDRPKPCRIDSARAYVLGCVDDQG</sequence>
<proteinExistence type="predicted"/>
<protein>
    <recommendedName>
        <fullName evidence="4">Lipoprotein</fullName>
    </recommendedName>
</protein>
<dbReference type="EMBL" id="JAVIJC010000032">
    <property type="protein sequence ID" value="MDX8494931.1"/>
    <property type="molecule type" value="Genomic_DNA"/>
</dbReference>
<evidence type="ECO:0000256" key="1">
    <source>
        <dbReference type="SAM" id="SignalP"/>
    </source>
</evidence>
<accession>A0ABU4Z7Q6</accession>
<gene>
    <name evidence="2" type="ORF">RFN29_25570</name>
</gene>
<dbReference type="RefSeq" id="WP_320228724.1">
    <property type="nucleotide sequence ID" value="NZ_JAVIJB010000036.1"/>
</dbReference>
<name>A0ABU4Z7Q6_9HYPH</name>
<evidence type="ECO:0000313" key="3">
    <source>
        <dbReference type="Proteomes" id="UP001271249"/>
    </source>
</evidence>
<feature type="signal peptide" evidence="1">
    <location>
        <begin position="1"/>
        <end position="26"/>
    </location>
</feature>
<evidence type="ECO:0000313" key="2">
    <source>
        <dbReference type="EMBL" id="MDX8494931.1"/>
    </source>
</evidence>
<evidence type="ECO:0008006" key="4">
    <source>
        <dbReference type="Google" id="ProtNLM"/>
    </source>
</evidence>
<reference evidence="2 3" key="1">
    <citation type="submission" date="2023-08" db="EMBL/GenBank/DDBJ databases">
        <title>Implementing the SeqCode for naming new Mesorhizobium species isolated from Vachellia karroo root nodules.</title>
        <authorList>
            <person name="Van Lill M."/>
        </authorList>
    </citation>
    <scope>NUCLEOTIDE SEQUENCE [LARGE SCALE GENOMIC DNA]</scope>
    <source>
        <strain evidence="2 3">VK22B</strain>
    </source>
</reference>
<organism evidence="2 3">
    <name type="scientific">Mesorhizobium captivum</name>
    <dbReference type="NCBI Taxonomy" id="3072319"/>
    <lineage>
        <taxon>Bacteria</taxon>
        <taxon>Pseudomonadati</taxon>
        <taxon>Pseudomonadota</taxon>
        <taxon>Alphaproteobacteria</taxon>
        <taxon>Hyphomicrobiales</taxon>
        <taxon>Phyllobacteriaceae</taxon>
        <taxon>Mesorhizobium</taxon>
    </lineage>
</organism>
<comment type="caution">
    <text evidence="2">The sequence shown here is derived from an EMBL/GenBank/DDBJ whole genome shotgun (WGS) entry which is preliminary data.</text>
</comment>
<keyword evidence="1" id="KW-0732">Signal</keyword>
<feature type="chain" id="PRO_5046905295" description="Lipoprotein" evidence="1">
    <location>
        <begin position="27"/>
        <end position="99"/>
    </location>
</feature>
<keyword evidence="3" id="KW-1185">Reference proteome</keyword>